<sequence length="60" mass="6860">RNIAVSTIICGFSSGFLREIPLCPCFRHLNAERLLNKKKSPFGKMEVSSNHVQRGDFFVY</sequence>
<evidence type="ECO:0000313" key="2">
    <source>
        <dbReference type="Proteomes" id="UP001597079"/>
    </source>
</evidence>
<comment type="caution">
    <text evidence="1">The sequence shown here is derived from an EMBL/GenBank/DDBJ whole genome shotgun (WGS) entry which is preliminary data.</text>
</comment>
<gene>
    <name evidence="1" type="ORF">ACFSB2_26020</name>
</gene>
<protein>
    <submittedName>
        <fullName evidence="1">Uncharacterized protein</fullName>
    </submittedName>
</protein>
<proteinExistence type="predicted"/>
<dbReference type="EMBL" id="JBHUCX010000101">
    <property type="protein sequence ID" value="MFD1678130.1"/>
    <property type="molecule type" value="Genomic_DNA"/>
</dbReference>
<evidence type="ECO:0000313" key="1">
    <source>
        <dbReference type="EMBL" id="MFD1678130.1"/>
    </source>
</evidence>
<dbReference type="RefSeq" id="WP_377946134.1">
    <property type="nucleotide sequence ID" value="NZ_JBHUCX010000101.1"/>
</dbReference>
<reference evidence="2" key="1">
    <citation type="journal article" date="2019" name="Int. J. Syst. Evol. Microbiol.">
        <title>The Global Catalogue of Microorganisms (GCM) 10K type strain sequencing project: providing services to taxonomists for standard genome sequencing and annotation.</title>
        <authorList>
            <consortium name="The Broad Institute Genomics Platform"/>
            <consortium name="The Broad Institute Genome Sequencing Center for Infectious Disease"/>
            <person name="Wu L."/>
            <person name="Ma J."/>
        </authorList>
    </citation>
    <scope>NUCLEOTIDE SEQUENCE [LARGE SCALE GENOMIC DNA]</scope>
    <source>
        <strain evidence="2">CGMCC 1.12286</strain>
    </source>
</reference>
<dbReference type="Proteomes" id="UP001597079">
    <property type="component" value="Unassembled WGS sequence"/>
</dbReference>
<feature type="non-terminal residue" evidence="1">
    <location>
        <position position="1"/>
    </location>
</feature>
<keyword evidence="2" id="KW-1185">Reference proteome</keyword>
<accession>A0ABW4JSR5</accession>
<organism evidence="1 2">
    <name type="scientific">Alicyclobacillus fodiniaquatilis</name>
    <dbReference type="NCBI Taxonomy" id="1661150"/>
    <lineage>
        <taxon>Bacteria</taxon>
        <taxon>Bacillati</taxon>
        <taxon>Bacillota</taxon>
        <taxon>Bacilli</taxon>
        <taxon>Bacillales</taxon>
        <taxon>Alicyclobacillaceae</taxon>
        <taxon>Alicyclobacillus</taxon>
    </lineage>
</organism>
<name>A0ABW4JSR5_9BACL</name>